<evidence type="ECO:0008006" key="7">
    <source>
        <dbReference type="Google" id="ProtNLM"/>
    </source>
</evidence>
<evidence type="ECO:0000256" key="2">
    <source>
        <dbReference type="PIRNR" id="PIRNR001365"/>
    </source>
</evidence>
<reference evidence="6" key="1">
    <citation type="submission" date="2016-12" db="EMBL/GenBank/DDBJ databases">
        <authorList>
            <person name="Meng X."/>
        </authorList>
    </citation>
    <scope>NUCLEOTIDE SEQUENCE [LARGE SCALE GENOMIC DNA]</scope>
    <source>
        <strain evidence="6">DSM 19116</strain>
    </source>
</reference>
<dbReference type="Gene3D" id="3.20.20.70">
    <property type="entry name" value="Aldolase class I"/>
    <property type="match status" value="1"/>
</dbReference>
<feature type="active site" description="Schiff-base intermediate with substrate" evidence="3">
    <location>
        <position position="163"/>
    </location>
</feature>
<dbReference type="PANTHER" id="PTHR42849">
    <property type="entry name" value="N-ACETYLNEURAMINATE LYASE"/>
    <property type="match status" value="1"/>
</dbReference>
<dbReference type="SUPFAM" id="SSF51569">
    <property type="entry name" value="Aldolase"/>
    <property type="match status" value="1"/>
</dbReference>
<proteinExistence type="inferred from homology"/>
<dbReference type="PIRSF" id="PIRSF001365">
    <property type="entry name" value="DHDPS"/>
    <property type="match status" value="1"/>
</dbReference>
<dbReference type="EMBL" id="MQVR01000069">
    <property type="protein sequence ID" value="OKL53326.1"/>
    <property type="molecule type" value="Genomic_DNA"/>
</dbReference>
<feature type="binding site" evidence="4">
    <location>
        <position position="204"/>
    </location>
    <ligand>
        <name>pyruvate</name>
        <dbReference type="ChEBI" id="CHEBI:15361"/>
    </ligand>
</feature>
<evidence type="ECO:0000256" key="3">
    <source>
        <dbReference type="PIRSR" id="PIRSR001365-1"/>
    </source>
</evidence>
<gene>
    <name evidence="5" type="ORF">BSZ39_10130</name>
</gene>
<keyword evidence="1 2" id="KW-0456">Lyase</keyword>
<dbReference type="InterPro" id="IPR002220">
    <property type="entry name" value="DapA-like"/>
</dbReference>
<dbReference type="GO" id="GO:0019262">
    <property type="term" value="P:N-acetylneuraminate catabolic process"/>
    <property type="evidence" value="ECO:0007669"/>
    <property type="project" value="TreeGrafter"/>
</dbReference>
<protein>
    <recommendedName>
        <fullName evidence="7">N-acetylneuraminate lyase</fullName>
    </recommendedName>
</protein>
<dbReference type="GO" id="GO:0005829">
    <property type="term" value="C:cytosol"/>
    <property type="evidence" value="ECO:0007669"/>
    <property type="project" value="TreeGrafter"/>
</dbReference>
<dbReference type="OrthoDB" id="3175637at2"/>
<name>A0A1Q5Q0P3_9ACTO</name>
<accession>A0A1Q5Q0P3</accession>
<dbReference type="PRINTS" id="PR00146">
    <property type="entry name" value="DHPICSNTHASE"/>
</dbReference>
<dbReference type="AlphaFoldDB" id="A0A1Q5Q0P3"/>
<dbReference type="PANTHER" id="PTHR42849:SF1">
    <property type="entry name" value="N-ACETYLNEURAMINATE LYASE"/>
    <property type="match status" value="1"/>
</dbReference>
<dbReference type="InterPro" id="IPR013785">
    <property type="entry name" value="Aldolase_TIM"/>
</dbReference>
<evidence type="ECO:0000313" key="6">
    <source>
        <dbReference type="Proteomes" id="UP000185628"/>
    </source>
</evidence>
<evidence type="ECO:0000313" key="5">
    <source>
        <dbReference type="EMBL" id="OKL53326.1"/>
    </source>
</evidence>
<organism evidence="5 6">
    <name type="scientific">Bowdeniella nasicola</name>
    <dbReference type="NCBI Taxonomy" id="208480"/>
    <lineage>
        <taxon>Bacteria</taxon>
        <taxon>Bacillati</taxon>
        <taxon>Actinomycetota</taxon>
        <taxon>Actinomycetes</taxon>
        <taxon>Actinomycetales</taxon>
        <taxon>Actinomycetaceae</taxon>
        <taxon>Bowdeniella</taxon>
    </lineage>
</organism>
<comment type="caution">
    <text evidence="5">The sequence shown here is derived from an EMBL/GenBank/DDBJ whole genome shotgun (WGS) entry which is preliminary data.</text>
</comment>
<dbReference type="RefSeq" id="WP_073717218.1">
    <property type="nucleotide sequence ID" value="NZ_MQVR01000069.1"/>
</dbReference>
<dbReference type="GO" id="GO:0008747">
    <property type="term" value="F:N-acetylneuraminate lyase activity"/>
    <property type="evidence" value="ECO:0007669"/>
    <property type="project" value="TreeGrafter"/>
</dbReference>
<dbReference type="Proteomes" id="UP000185628">
    <property type="component" value="Unassembled WGS sequence"/>
</dbReference>
<comment type="similarity">
    <text evidence="2">Belongs to the DapA family.</text>
</comment>
<keyword evidence="6" id="KW-1185">Reference proteome</keyword>
<feature type="active site" description="Proton donor/acceptor" evidence="3">
    <location>
        <position position="135"/>
    </location>
</feature>
<dbReference type="Pfam" id="PF00701">
    <property type="entry name" value="DHDPS"/>
    <property type="match status" value="1"/>
</dbReference>
<sequence length="292" mass="31811">MFKKPNNAVPALVTAFDYEGSYSPAVQQELVERLNAQGADGYFVAGTSGECYHLSLSEKRTLCQDVAERADGREIVLHASCADPRETRALMQEAASLGASAVALGAPPYFAYDENQLFEYLDTLKELTDLPVFYYYIPSLVGPRLSHQFLERALDAGIIQGVKYSDTDLLTMARLMATPSASNIFVGSDDLILGGCAMGAVGAVGSGFNFTLPLVKAMLESLDSGDMARARRIQQRICDISTLMEGREFITFIKTILRHQGFEVGEPRAPIRTAPPETAIVEQTISLINDPI</sequence>
<dbReference type="SMART" id="SM01130">
    <property type="entry name" value="DHDPS"/>
    <property type="match status" value="1"/>
</dbReference>
<evidence type="ECO:0000256" key="4">
    <source>
        <dbReference type="PIRSR" id="PIRSR001365-2"/>
    </source>
</evidence>
<dbReference type="CDD" id="cd00408">
    <property type="entry name" value="DHDPS-like"/>
    <property type="match status" value="1"/>
</dbReference>
<evidence type="ECO:0000256" key="1">
    <source>
        <dbReference type="ARBA" id="ARBA00023239"/>
    </source>
</evidence>